<gene>
    <name evidence="2" type="ORF">ABLG96_01200</name>
</gene>
<evidence type="ECO:0008006" key="3">
    <source>
        <dbReference type="Google" id="ProtNLM"/>
    </source>
</evidence>
<dbReference type="EMBL" id="CP159218">
    <property type="protein sequence ID" value="XCG63993.1"/>
    <property type="molecule type" value="Genomic_DNA"/>
</dbReference>
<feature type="compositionally biased region" description="Basic and acidic residues" evidence="1">
    <location>
        <begin position="217"/>
        <end position="231"/>
    </location>
</feature>
<feature type="region of interest" description="Disordered" evidence="1">
    <location>
        <begin position="209"/>
        <end position="234"/>
    </location>
</feature>
<sequence length="521" mass="54575">MIGTITAGPTLAGDPDAIRTAGRNWRTAAMACAAAAAQVSAVAVVDGFLGDEAGIWEQRLGPQTSELLSTLATARDIVGGALVAYADALEDCQQELRSLAVHRIEAANAIDRWSDTPTATPDLVDSARQTMHDLDARAAAIHARHAAGARACCVQIDRATAMSPSRVAGVQPGLNRVRDVGGGAGRFHQSSNAVIAGFALTHPAQTSAIGPFLTTDNPRDAESDSDSRESAPRPWIDPTLQAAYRDRFYNACLGTKTGTTRVGDTTDMLCGVQADAIVESRENILVGLRTYPLALTQEEVYGLDDALADGWDLFTTFMFSGCKTGGSIGACIFDIASAPIPFAKGAKAVKVVVEVVDDGADVVKAGEKAAGAGKAADDAADATRTHPKPDEPSGTDTRNLSENGAPRPPEAQPPMTAEAARAWNENLTDQLAPGGTPIGAQGSRPEIRELPGGVPAAQDMFSRLAARGRVVENSSERTRVELPGGGWIQYRTKMTKSGDVPVTIDVKIPGFTLVGRLKFQP</sequence>
<dbReference type="AlphaFoldDB" id="A0AAU8DRL7"/>
<accession>A0AAU8DRL7</accession>
<organism evidence="2">
    <name type="scientific">Nakamurella sp. A5-74</name>
    <dbReference type="NCBI Taxonomy" id="3158264"/>
    <lineage>
        <taxon>Bacteria</taxon>
        <taxon>Bacillati</taxon>
        <taxon>Actinomycetota</taxon>
        <taxon>Actinomycetes</taxon>
        <taxon>Nakamurellales</taxon>
        <taxon>Nakamurellaceae</taxon>
        <taxon>Nakamurella</taxon>
    </lineage>
</organism>
<evidence type="ECO:0000256" key="1">
    <source>
        <dbReference type="SAM" id="MobiDB-lite"/>
    </source>
</evidence>
<reference evidence="2" key="1">
    <citation type="submission" date="2024-05" db="EMBL/GenBank/DDBJ databases">
        <authorList>
            <person name="Cai S.Y."/>
            <person name="Jin L.M."/>
            <person name="Li H.R."/>
        </authorList>
    </citation>
    <scope>NUCLEOTIDE SEQUENCE</scope>
    <source>
        <strain evidence="2">A5-74</strain>
    </source>
</reference>
<protein>
    <recommendedName>
        <fullName evidence="3">Bacterial CdiA-CT RNAse A domain-containing protein</fullName>
    </recommendedName>
</protein>
<feature type="compositionally biased region" description="Basic and acidic residues" evidence="1">
    <location>
        <begin position="375"/>
        <end position="391"/>
    </location>
</feature>
<dbReference type="RefSeq" id="WP_353649607.1">
    <property type="nucleotide sequence ID" value="NZ_CP159218.1"/>
</dbReference>
<name>A0AAU8DRL7_9ACTN</name>
<proteinExistence type="predicted"/>
<feature type="region of interest" description="Disordered" evidence="1">
    <location>
        <begin position="368"/>
        <end position="417"/>
    </location>
</feature>
<evidence type="ECO:0000313" key="2">
    <source>
        <dbReference type="EMBL" id="XCG63993.1"/>
    </source>
</evidence>